<dbReference type="GO" id="GO:0004523">
    <property type="term" value="F:RNA-DNA hybrid ribonuclease activity"/>
    <property type="evidence" value="ECO:0007669"/>
    <property type="project" value="InterPro"/>
</dbReference>
<dbReference type="STRING" id="429701.A0A2G9I4Z8"/>
<dbReference type="Pfam" id="PF13456">
    <property type="entry name" value="RVT_3"/>
    <property type="match status" value="1"/>
</dbReference>
<sequence length="484" mass="56225">MGKWMFVAEDLEEDSGEELLIDATTGHEVLSFMDGSFGYNQIRMSPEDDKLTTFHTPKGIYCYKVMPFGLKNAGAMYQRAMHKIFNDMIYKTLNAMSMMWKVFKRLRRYQLKMNPLKCAFGVTSRKFLGFIIRHREIKIEQAKIDAILKMPESQNIHELKSLQEKLVYIQRFISNLARRCQPFSHLTKKSVPFEWDKVCSNAFNSIKVYLMKPPALAMLVPGCSLVLHIAAQEHSIGALLAQENDNGKENTLYYLSRMMTPNELKYSPIEKICLALIFANQKLKHNFQAHTVRIVSKANPLEYVMTRLALFDRLVVRGQVIVDFLANHPIPTEWELSDDLPDEDVLTLILGLEMIVDIKQLRLRVYGDSKLVVNQLLGTYEVKKPELLPYFNYANRLIGWLGDVEIEHIPRAENNQTDALAKFASMLPMLEKEAHISICRSHEEKENHIVEVFEIENEDWRQSLVDYLKYEKLPDDLCHRTDIW</sequence>
<dbReference type="InterPro" id="IPR041577">
    <property type="entry name" value="RT_RNaseH_2"/>
</dbReference>
<dbReference type="Pfam" id="PF00078">
    <property type="entry name" value="RVT_1"/>
    <property type="match status" value="1"/>
</dbReference>
<dbReference type="Gene3D" id="3.30.70.270">
    <property type="match status" value="2"/>
</dbReference>
<evidence type="ECO:0000259" key="3">
    <source>
        <dbReference type="Pfam" id="PF17919"/>
    </source>
</evidence>
<accession>A0A2G9I4Z8</accession>
<dbReference type="Pfam" id="PF17919">
    <property type="entry name" value="RT_RNaseH_2"/>
    <property type="match status" value="1"/>
</dbReference>
<proteinExistence type="predicted"/>
<dbReference type="PANTHER" id="PTHR48475:SF1">
    <property type="entry name" value="RNASE H TYPE-1 DOMAIN-CONTAINING PROTEIN"/>
    <property type="match status" value="1"/>
</dbReference>
<dbReference type="Gene3D" id="3.10.10.10">
    <property type="entry name" value="HIV Type 1 Reverse Transcriptase, subunit A, domain 1"/>
    <property type="match status" value="1"/>
</dbReference>
<dbReference type="EC" id="2.7.7.7" evidence="4"/>
<feature type="domain" description="RNase H type-1" evidence="2">
    <location>
        <begin position="347"/>
        <end position="424"/>
    </location>
</feature>
<gene>
    <name evidence="4" type="ORF">CDL12_02442</name>
</gene>
<dbReference type="GO" id="GO:0003887">
    <property type="term" value="F:DNA-directed DNA polymerase activity"/>
    <property type="evidence" value="ECO:0007669"/>
    <property type="project" value="UniProtKB-KW"/>
</dbReference>
<name>A0A2G9I4Z8_9LAMI</name>
<evidence type="ECO:0000313" key="5">
    <source>
        <dbReference type="Proteomes" id="UP000231279"/>
    </source>
</evidence>
<keyword evidence="4" id="KW-0548">Nucleotidyltransferase</keyword>
<reference evidence="5" key="1">
    <citation type="journal article" date="2018" name="Gigascience">
        <title>Genome assembly of the Pink Ipe (Handroanthus impetiginosus, Bignoniaceae), a highly valued, ecologically keystone Neotropical timber forest tree.</title>
        <authorList>
            <person name="Silva-Junior O.B."/>
            <person name="Grattapaglia D."/>
            <person name="Novaes E."/>
            <person name="Collevatti R.G."/>
        </authorList>
    </citation>
    <scope>NUCLEOTIDE SEQUENCE [LARGE SCALE GENOMIC DNA]</scope>
    <source>
        <strain evidence="5">cv. UFG-1</strain>
    </source>
</reference>
<evidence type="ECO:0000313" key="4">
    <source>
        <dbReference type="EMBL" id="PIN24824.1"/>
    </source>
</evidence>
<dbReference type="SUPFAM" id="SSF56672">
    <property type="entry name" value="DNA/RNA polymerases"/>
    <property type="match status" value="1"/>
</dbReference>
<dbReference type="InterPro" id="IPR012337">
    <property type="entry name" value="RNaseH-like_sf"/>
</dbReference>
<dbReference type="InterPro" id="IPR043128">
    <property type="entry name" value="Rev_trsase/Diguanyl_cyclase"/>
</dbReference>
<dbReference type="PANTHER" id="PTHR48475">
    <property type="entry name" value="RIBONUCLEASE H"/>
    <property type="match status" value="1"/>
</dbReference>
<keyword evidence="4" id="KW-0808">Transferase</keyword>
<dbReference type="Gene3D" id="3.30.420.10">
    <property type="entry name" value="Ribonuclease H-like superfamily/Ribonuclease H"/>
    <property type="match status" value="1"/>
</dbReference>
<evidence type="ECO:0000259" key="1">
    <source>
        <dbReference type="Pfam" id="PF00078"/>
    </source>
</evidence>
<dbReference type="InterPro" id="IPR002156">
    <property type="entry name" value="RNaseH_domain"/>
</dbReference>
<dbReference type="EMBL" id="NKXS01000351">
    <property type="protein sequence ID" value="PIN24824.1"/>
    <property type="molecule type" value="Genomic_DNA"/>
</dbReference>
<dbReference type="InterPro" id="IPR043502">
    <property type="entry name" value="DNA/RNA_pol_sf"/>
</dbReference>
<comment type="caution">
    <text evidence="4">The sequence shown here is derived from an EMBL/GenBank/DDBJ whole genome shotgun (WGS) entry which is preliminary data.</text>
</comment>
<protein>
    <submittedName>
        <fullName evidence="4">DNA-directed DNA polymerase</fullName>
        <ecNumber evidence="4">2.7.7.7</ecNumber>
    </submittedName>
</protein>
<dbReference type="OrthoDB" id="1305387at2759"/>
<dbReference type="InterPro" id="IPR036397">
    <property type="entry name" value="RNaseH_sf"/>
</dbReference>
<feature type="domain" description="Reverse transcriptase/retrotransposon-derived protein RNase H-like" evidence="3">
    <location>
        <begin position="195"/>
        <end position="293"/>
    </location>
</feature>
<dbReference type="CDD" id="cd01647">
    <property type="entry name" value="RT_LTR"/>
    <property type="match status" value="1"/>
</dbReference>
<keyword evidence="4" id="KW-0239">DNA-directed DNA polymerase</keyword>
<dbReference type="InterPro" id="IPR000477">
    <property type="entry name" value="RT_dom"/>
</dbReference>
<organism evidence="4 5">
    <name type="scientific">Handroanthus impetiginosus</name>
    <dbReference type="NCBI Taxonomy" id="429701"/>
    <lineage>
        <taxon>Eukaryota</taxon>
        <taxon>Viridiplantae</taxon>
        <taxon>Streptophyta</taxon>
        <taxon>Embryophyta</taxon>
        <taxon>Tracheophyta</taxon>
        <taxon>Spermatophyta</taxon>
        <taxon>Magnoliopsida</taxon>
        <taxon>eudicotyledons</taxon>
        <taxon>Gunneridae</taxon>
        <taxon>Pentapetalae</taxon>
        <taxon>asterids</taxon>
        <taxon>lamiids</taxon>
        <taxon>Lamiales</taxon>
        <taxon>Bignoniaceae</taxon>
        <taxon>Crescentiina</taxon>
        <taxon>Tabebuia alliance</taxon>
        <taxon>Handroanthus</taxon>
    </lineage>
</organism>
<evidence type="ECO:0000259" key="2">
    <source>
        <dbReference type="Pfam" id="PF13456"/>
    </source>
</evidence>
<keyword evidence="5" id="KW-1185">Reference proteome</keyword>
<dbReference type="Proteomes" id="UP000231279">
    <property type="component" value="Unassembled WGS sequence"/>
</dbReference>
<feature type="domain" description="Reverse transcriptase" evidence="1">
    <location>
        <begin position="21"/>
        <end position="89"/>
    </location>
</feature>
<dbReference type="AlphaFoldDB" id="A0A2G9I4Z8"/>
<dbReference type="GO" id="GO:0003676">
    <property type="term" value="F:nucleic acid binding"/>
    <property type="evidence" value="ECO:0007669"/>
    <property type="project" value="InterPro"/>
</dbReference>
<dbReference type="SUPFAM" id="SSF53098">
    <property type="entry name" value="Ribonuclease H-like"/>
    <property type="match status" value="1"/>
</dbReference>